<dbReference type="EMBL" id="BARS01056109">
    <property type="protein sequence ID" value="GAG51609.1"/>
    <property type="molecule type" value="Genomic_DNA"/>
</dbReference>
<dbReference type="AlphaFoldDB" id="X0Y6S8"/>
<sequence>STGGGSVQAPHFIAMRDDTLEVRASSTDDDCGSIGPVWLAHIGTEEQVQLTAGESGCEPGGLFWSITYVIDVPEHHWNAWDNVIQGNRIGTNAAGDAAIPNDGPGVELGRGSGGTLVGVGPPKGGSGGTLMSAYQANGGGGSNLISGNNGEGVRISESWNNHIGGNHIGTDLSGTVALPNHGPGVHM</sequence>
<evidence type="ECO:0000313" key="1">
    <source>
        <dbReference type="EMBL" id="GAG51609.1"/>
    </source>
</evidence>
<organism evidence="1">
    <name type="scientific">marine sediment metagenome</name>
    <dbReference type="NCBI Taxonomy" id="412755"/>
    <lineage>
        <taxon>unclassified sequences</taxon>
        <taxon>metagenomes</taxon>
        <taxon>ecological metagenomes</taxon>
    </lineage>
</organism>
<name>X0Y6S8_9ZZZZ</name>
<feature type="non-terminal residue" evidence="1">
    <location>
        <position position="1"/>
    </location>
</feature>
<feature type="non-terminal residue" evidence="1">
    <location>
        <position position="187"/>
    </location>
</feature>
<accession>X0Y6S8</accession>
<comment type="caution">
    <text evidence="1">The sequence shown here is derived from an EMBL/GenBank/DDBJ whole genome shotgun (WGS) entry which is preliminary data.</text>
</comment>
<gene>
    <name evidence="1" type="ORF">S01H1_82719</name>
</gene>
<protein>
    <submittedName>
        <fullName evidence="1">Uncharacterized protein</fullName>
    </submittedName>
</protein>
<proteinExistence type="predicted"/>
<reference evidence="1" key="1">
    <citation type="journal article" date="2014" name="Front. Microbiol.">
        <title>High frequency of phylogenetically diverse reductive dehalogenase-homologous genes in deep subseafloor sedimentary metagenomes.</title>
        <authorList>
            <person name="Kawai M."/>
            <person name="Futagami T."/>
            <person name="Toyoda A."/>
            <person name="Takaki Y."/>
            <person name="Nishi S."/>
            <person name="Hori S."/>
            <person name="Arai W."/>
            <person name="Tsubouchi T."/>
            <person name="Morono Y."/>
            <person name="Uchiyama I."/>
            <person name="Ito T."/>
            <person name="Fujiyama A."/>
            <person name="Inagaki F."/>
            <person name="Takami H."/>
        </authorList>
    </citation>
    <scope>NUCLEOTIDE SEQUENCE</scope>
    <source>
        <strain evidence="1">Expedition CK06-06</strain>
    </source>
</reference>